<dbReference type="PANTHER" id="PTHR47281">
    <property type="entry name" value="OS09G0557700 PROTEIN"/>
    <property type="match status" value="1"/>
</dbReference>
<dbReference type="GeneID" id="19466314"/>
<feature type="region of interest" description="Disordered" evidence="1">
    <location>
        <begin position="136"/>
        <end position="157"/>
    </location>
</feature>
<feature type="domain" description="DM13" evidence="3">
    <location>
        <begin position="28"/>
        <end position="131"/>
    </location>
</feature>
<dbReference type="EMBL" id="KE145357">
    <property type="protein sequence ID" value="EPE34248.1"/>
    <property type="molecule type" value="Genomic_DNA"/>
</dbReference>
<gene>
    <name evidence="4" type="ORF">GLAREA_07261</name>
</gene>
<sequence>MFKSAISIAFLALCACQTLAQNVSTTKVGYSGVLTKTDGGLGGTVTVKNAMTLEITSYTLKDASAPALYWWGTTNGVLKDGFRISNTQVTMAAASTTLEINLDAGKTTADFDTVGLWCERLSANFGQATLAASTASTPGAATGTTTAPPAATTSKSGAANTRAHMGAIVGAIGGAVGFAMWMA</sequence>
<evidence type="ECO:0000256" key="2">
    <source>
        <dbReference type="SAM" id="SignalP"/>
    </source>
</evidence>
<keyword evidence="2" id="KW-0732">Signal</keyword>
<evidence type="ECO:0000256" key="1">
    <source>
        <dbReference type="SAM" id="MobiDB-lite"/>
    </source>
</evidence>
<dbReference type="OMA" id="APALYWW"/>
<dbReference type="HOGENOM" id="CLU_122006_0_0_1"/>
<feature type="chain" id="PRO_5004508515" description="DM13 domain-containing protein" evidence="2">
    <location>
        <begin position="21"/>
        <end position="183"/>
    </location>
</feature>
<dbReference type="Proteomes" id="UP000016922">
    <property type="component" value="Unassembled WGS sequence"/>
</dbReference>
<proteinExistence type="predicted"/>
<accession>S3E7E6</accession>
<keyword evidence="5" id="KW-1185">Reference proteome</keyword>
<dbReference type="AlphaFoldDB" id="S3E7E6"/>
<dbReference type="InterPro" id="IPR045879">
    <property type="entry name" value="B561A"/>
</dbReference>
<dbReference type="RefSeq" id="XP_008079400.1">
    <property type="nucleotide sequence ID" value="XM_008081209.1"/>
</dbReference>
<protein>
    <recommendedName>
        <fullName evidence="3">DM13 domain-containing protein</fullName>
    </recommendedName>
</protein>
<dbReference type="Pfam" id="PF10517">
    <property type="entry name" value="DM13"/>
    <property type="match status" value="1"/>
</dbReference>
<evidence type="ECO:0000313" key="5">
    <source>
        <dbReference type="Proteomes" id="UP000016922"/>
    </source>
</evidence>
<reference evidence="4 5" key="1">
    <citation type="journal article" date="2013" name="BMC Genomics">
        <title>Genomics-driven discovery of the pneumocandin biosynthetic gene cluster in the fungus Glarea lozoyensis.</title>
        <authorList>
            <person name="Chen L."/>
            <person name="Yue Q."/>
            <person name="Zhang X."/>
            <person name="Xiang M."/>
            <person name="Wang C."/>
            <person name="Li S."/>
            <person name="Che Y."/>
            <person name="Ortiz-Lopez F.J."/>
            <person name="Bills G.F."/>
            <person name="Liu X."/>
            <person name="An Z."/>
        </authorList>
    </citation>
    <scope>NUCLEOTIDE SEQUENCE [LARGE SCALE GENOMIC DNA]</scope>
    <source>
        <strain evidence="5">ATCC 20868 / MF5171</strain>
    </source>
</reference>
<dbReference type="eggNOG" id="ENOG502RP2F">
    <property type="taxonomic scope" value="Eukaryota"/>
</dbReference>
<dbReference type="PANTHER" id="PTHR47281:SF1">
    <property type="entry name" value="OS09G0557700 PROTEIN"/>
    <property type="match status" value="1"/>
</dbReference>
<dbReference type="PROSITE" id="PS51549">
    <property type="entry name" value="DM13"/>
    <property type="match status" value="1"/>
</dbReference>
<dbReference type="PROSITE" id="PS51257">
    <property type="entry name" value="PROKAR_LIPOPROTEIN"/>
    <property type="match status" value="1"/>
</dbReference>
<dbReference type="InterPro" id="IPR019545">
    <property type="entry name" value="DM13_domain"/>
</dbReference>
<dbReference type="KEGG" id="glz:GLAREA_07261"/>
<evidence type="ECO:0000259" key="3">
    <source>
        <dbReference type="PROSITE" id="PS51549"/>
    </source>
</evidence>
<dbReference type="OrthoDB" id="2448405at2759"/>
<feature type="signal peptide" evidence="2">
    <location>
        <begin position="1"/>
        <end position="20"/>
    </location>
</feature>
<evidence type="ECO:0000313" key="4">
    <source>
        <dbReference type="EMBL" id="EPE34248.1"/>
    </source>
</evidence>
<organism evidence="4 5">
    <name type="scientific">Glarea lozoyensis (strain ATCC 20868 / MF5171)</name>
    <dbReference type="NCBI Taxonomy" id="1116229"/>
    <lineage>
        <taxon>Eukaryota</taxon>
        <taxon>Fungi</taxon>
        <taxon>Dikarya</taxon>
        <taxon>Ascomycota</taxon>
        <taxon>Pezizomycotina</taxon>
        <taxon>Leotiomycetes</taxon>
        <taxon>Helotiales</taxon>
        <taxon>Helotiaceae</taxon>
        <taxon>Glarea</taxon>
    </lineage>
</organism>
<name>S3E7E6_GLAL2</name>